<organism evidence="2">
    <name type="scientific">Geoglobus ahangari</name>
    <dbReference type="NCBI Taxonomy" id="113653"/>
    <lineage>
        <taxon>Archaea</taxon>
        <taxon>Methanobacteriati</taxon>
        <taxon>Methanobacteriota</taxon>
        <taxon>Archaeoglobi</taxon>
        <taxon>Archaeoglobales</taxon>
        <taxon>Archaeoglobaceae</taxon>
        <taxon>Geoglobus</taxon>
    </lineage>
</organism>
<evidence type="ECO:0000256" key="1">
    <source>
        <dbReference type="SAM" id="Phobius"/>
    </source>
</evidence>
<dbReference type="EMBL" id="DTPI01000032">
    <property type="protein sequence ID" value="HGE66719.1"/>
    <property type="molecule type" value="Genomic_DNA"/>
</dbReference>
<evidence type="ECO:0000313" key="2">
    <source>
        <dbReference type="EMBL" id="HGE66719.1"/>
    </source>
</evidence>
<proteinExistence type="predicted"/>
<reference evidence="2" key="1">
    <citation type="journal article" date="2020" name="mSystems">
        <title>Genome- and Community-Level Interaction Insights into Carbon Utilization and Element Cycling Functions of Hydrothermarchaeota in Hydrothermal Sediment.</title>
        <authorList>
            <person name="Zhou Z."/>
            <person name="Liu Y."/>
            <person name="Xu W."/>
            <person name="Pan J."/>
            <person name="Luo Z.H."/>
            <person name="Li M."/>
        </authorList>
    </citation>
    <scope>NUCLEOTIDE SEQUENCE [LARGE SCALE GENOMIC DNA]</scope>
    <source>
        <strain evidence="2">SpSt-97</strain>
    </source>
</reference>
<feature type="transmembrane region" description="Helical" evidence="1">
    <location>
        <begin position="21"/>
        <end position="42"/>
    </location>
</feature>
<sequence>MMGDLKGDERGEPEATLFKSLNLMAVAGTAILSFLIGLIVLTYSHVELTKSVVISLVFSAVLTYLRTKV</sequence>
<feature type="transmembrane region" description="Helical" evidence="1">
    <location>
        <begin position="48"/>
        <end position="65"/>
    </location>
</feature>
<dbReference type="AlphaFoldDB" id="A0A7C3YFN3"/>
<comment type="caution">
    <text evidence="2">The sequence shown here is derived from an EMBL/GenBank/DDBJ whole genome shotgun (WGS) entry which is preliminary data.</text>
</comment>
<keyword evidence="1" id="KW-0472">Membrane</keyword>
<keyword evidence="1" id="KW-1133">Transmembrane helix</keyword>
<name>A0A7C3YFN3_9EURY</name>
<protein>
    <submittedName>
        <fullName evidence="2">Uncharacterized protein</fullName>
    </submittedName>
</protein>
<keyword evidence="1" id="KW-0812">Transmembrane</keyword>
<gene>
    <name evidence="2" type="ORF">ENX77_06365</name>
</gene>
<accession>A0A7C3YFN3</accession>